<feature type="compositionally biased region" description="Low complexity" evidence="1">
    <location>
        <begin position="952"/>
        <end position="961"/>
    </location>
</feature>
<dbReference type="AlphaFoldDB" id="A0ABD1KCV0"/>
<dbReference type="Pfam" id="PF15352">
    <property type="entry name" value="K1377"/>
    <property type="match status" value="2"/>
</dbReference>
<dbReference type="PANTHER" id="PTHR31191">
    <property type="entry name" value="CENTROSOMAL PROTEIN CEP126"/>
    <property type="match status" value="1"/>
</dbReference>
<evidence type="ECO:0008006" key="4">
    <source>
        <dbReference type="Google" id="ProtNLM"/>
    </source>
</evidence>
<feature type="region of interest" description="Disordered" evidence="1">
    <location>
        <begin position="178"/>
        <end position="283"/>
    </location>
</feature>
<proteinExistence type="predicted"/>
<keyword evidence="3" id="KW-1185">Reference proteome</keyword>
<feature type="compositionally biased region" description="Low complexity" evidence="1">
    <location>
        <begin position="193"/>
        <end position="205"/>
    </location>
</feature>
<feature type="region of interest" description="Disordered" evidence="1">
    <location>
        <begin position="822"/>
        <end position="864"/>
    </location>
</feature>
<name>A0ABD1KCV0_9TELE</name>
<accession>A0ABD1KCV0</accession>
<feature type="region of interest" description="Disordered" evidence="1">
    <location>
        <begin position="707"/>
        <end position="739"/>
    </location>
</feature>
<dbReference type="Proteomes" id="UP001591681">
    <property type="component" value="Unassembled WGS sequence"/>
</dbReference>
<dbReference type="EMBL" id="JBHFQA010000007">
    <property type="protein sequence ID" value="KAL2096678.1"/>
    <property type="molecule type" value="Genomic_DNA"/>
</dbReference>
<reference evidence="2 3" key="1">
    <citation type="submission" date="2024-09" db="EMBL/GenBank/DDBJ databases">
        <title>A chromosome-level genome assembly of Gray's grenadier anchovy, Coilia grayii.</title>
        <authorList>
            <person name="Fu Z."/>
        </authorList>
    </citation>
    <scope>NUCLEOTIDE SEQUENCE [LARGE SCALE GENOMIC DNA]</scope>
    <source>
        <strain evidence="2">G4</strain>
        <tissue evidence="2">Muscle</tissue>
    </source>
</reference>
<feature type="region of interest" description="Disordered" evidence="1">
    <location>
        <begin position="936"/>
        <end position="961"/>
    </location>
</feature>
<feature type="compositionally biased region" description="Basic and acidic residues" evidence="1">
    <location>
        <begin position="460"/>
        <end position="469"/>
    </location>
</feature>
<organism evidence="2 3">
    <name type="scientific">Coilia grayii</name>
    <name type="common">Gray's grenadier anchovy</name>
    <dbReference type="NCBI Taxonomy" id="363190"/>
    <lineage>
        <taxon>Eukaryota</taxon>
        <taxon>Metazoa</taxon>
        <taxon>Chordata</taxon>
        <taxon>Craniata</taxon>
        <taxon>Vertebrata</taxon>
        <taxon>Euteleostomi</taxon>
        <taxon>Actinopterygii</taxon>
        <taxon>Neopterygii</taxon>
        <taxon>Teleostei</taxon>
        <taxon>Clupei</taxon>
        <taxon>Clupeiformes</taxon>
        <taxon>Clupeoidei</taxon>
        <taxon>Engraulidae</taxon>
        <taxon>Coilinae</taxon>
        <taxon>Coilia</taxon>
    </lineage>
</organism>
<feature type="compositionally biased region" description="Polar residues" evidence="1">
    <location>
        <begin position="844"/>
        <end position="864"/>
    </location>
</feature>
<protein>
    <recommendedName>
        <fullName evidence="4">Centrosomal protein of 126 kDa</fullName>
    </recommendedName>
</protein>
<evidence type="ECO:0000313" key="3">
    <source>
        <dbReference type="Proteomes" id="UP001591681"/>
    </source>
</evidence>
<dbReference type="InterPro" id="IPR028257">
    <property type="entry name" value="CEP126"/>
</dbReference>
<comment type="caution">
    <text evidence="2">The sequence shown here is derived from an EMBL/GenBank/DDBJ whole genome shotgun (WGS) entry which is preliminary data.</text>
</comment>
<sequence>MDYDGALENERQVLLQDQKACRVRAHKFHLETSRRRKALEDRRRQWDVQEQRIRENILQLRKQRMQEATERFQRAHIRPSQRKRPAFVKRTVNIDEALSLIDARGTYTKPSAALLTNSYMGRNSTPPPRSQTFAISARHQREQMATGGSTEQQDRQRNYRASQPFFLGDLQEAQGVVKDEESVYSWEEDAEDASSPSDSLSSQDSLEVEDLKHRQQLKCGGCCQSSPTASEKDSPLAPQAHHPPRGTRPSSATRHYTINCQSEPLVPSSPANDSSDPRPSLRDDVVKQMGSLHSLSSAATNHSVKEPSPDTQEQGVLGSHSHCNQLRAEDNLSHMTRHCCTRAVSEAAAEAHREAMVNHHHAKTAACPGCGPTELSCWEQQCRTVSEQPRGQGEDESEYRLTTTQVRQMSSNVCKQQRDTPYKTFVSVVEAVTQRASASDNQTSGPVNCHQSNRPQPHPDAVHREEGHRQLSRTTSTCALPMTADVRILKSILKKQSKYDTKEAKFVYSPGHLTITKHMAMSLRDSIELIRGRAKEPENSKTVKKKLRWFDEVNARNHDTTIKDSVISTPAKSRPPVSYNQQGLNQVICAHAHADAVSTTMSAVASSPGPQGPSAKQAWADASVAVAMEDSKWQEPSQEVPKVQRTFLCAGVPRVPRRVRSARVGTDLTPSCVRKDIVSRPQSASEASSVLRNQRRMMMMMAPCPPPPRPEAGQADRQTGAADCTKAAAGRTVQHRPGADGHAVCAPDEGGGFAPCPPPFAAISSETGGQKGRVSFSQHGSHASVRRCGAACEENDIFLNRTPTDDEISQLWNGLRTALSTKDARRPVRRASQEANGSKKRMSAQHTTQIPGSANKKLSSPNQASLMTMPLPREVQDQGLSQRRGPPQHPPVLSLSALSLEEQRVQQSLDRLNQRLQYVVGDNTSMKRLFHTEGAHPNMSAKFGEGTNSAARRLSTTSSTR</sequence>
<feature type="compositionally biased region" description="Polar residues" evidence="1">
    <location>
        <begin position="435"/>
        <end position="455"/>
    </location>
</feature>
<evidence type="ECO:0000313" key="2">
    <source>
        <dbReference type="EMBL" id="KAL2096678.1"/>
    </source>
</evidence>
<evidence type="ECO:0000256" key="1">
    <source>
        <dbReference type="SAM" id="MobiDB-lite"/>
    </source>
</evidence>
<feature type="region of interest" description="Disordered" evidence="1">
    <location>
        <begin position="435"/>
        <end position="476"/>
    </location>
</feature>
<feature type="compositionally biased region" description="Polar residues" evidence="1">
    <location>
        <begin position="248"/>
        <end position="262"/>
    </location>
</feature>
<dbReference type="PANTHER" id="PTHR31191:SF4">
    <property type="entry name" value="CENTROSOMAL PROTEIN OF 126 KDA"/>
    <property type="match status" value="1"/>
</dbReference>
<feature type="region of interest" description="Disordered" evidence="1">
    <location>
        <begin position="297"/>
        <end position="319"/>
    </location>
</feature>
<gene>
    <name evidence="2" type="ORF">ACEWY4_008826</name>
</gene>